<dbReference type="PROSITE" id="PS50222">
    <property type="entry name" value="EF_HAND_2"/>
    <property type="match status" value="4"/>
</dbReference>
<dbReference type="InterPro" id="IPR018247">
    <property type="entry name" value="EF_Hand_1_Ca_BS"/>
</dbReference>
<dbReference type="PROSITE" id="PS00018">
    <property type="entry name" value="EF_HAND_1"/>
    <property type="match status" value="4"/>
</dbReference>
<dbReference type="EMBL" id="VEPZ02000949">
    <property type="protein sequence ID" value="KAE8708030.1"/>
    <property type="molecule type" value="Genomic_DNA"/>
</dbReference>
<dbReference type="GO" id="GO:0005524">
    <property type="term" value="F:ATP binding"/>
    <property type="evidence" value="ECO:0007669"/>
    <property type="project" value="UniProtKB-UniRule"/>
</dbReference>
<evidence type="ECO:0000256" key="5">
    <source>
        <dbReference type="ARBA" id="ARBA00022679"/>
    </source>
</evidence>
<feature type="domain" description="EF-hand" evidence="17">
    <location>
        <begin position="361"/>
        <end position="396"/>
    </location>
</feature>
<keyword evidence="9 18" id="KW-0418">Kinase</keyword>
<evidence type="ECO:0000256" key="6">
    <source>
        <dbReference type="ARBA" id="ARBA00022723"/>
    </source>
</evidence>
<dbReference type="InterPro" id="IPR008271">
    <property type="entry name" value="Ser/Thr_kinase_AS"/>
</dbReference>
<organism evidence="18 19">
    <name type="scientific">Hibiscus syriacus</name>
    <name type="common">Rose of Sharon</name>
    <dbReference type="NCBI Taxonomy" id="106335"/>
    <lineage>
        <taxon>Eukaryota</taxon>
        <taxon>Viridiplantae</taxon>
        <taxon>Streptophyta</taxon>
        <taxon>Embryophyta</taxon>
        <taxon>Tracheophyta</taxon>
        <taxon>Spermatophyta</taxon>
        <taxon>Magnoliopsida</taxon>
        <taxon>eudicotyledons</taxon>
        <taxon>Gunneridae</taxon>
        <taxon>Pentapetalae</taxon>
        <taxon>rosids</taxon>
        <taxon>malvids</taxon>
        <taxon>Malvales</taxon>
        <taxon>Malvaceae</taxon>
        <taxon>Malvoideae</taxon>
        <taxon>Hibiscus</taxon>
    </lineage>
</organism>
<dbReference type="SMART" id="SM00054">
    <property type="entry name" value="EFh"/>
    <property type="match status" value="4"/>
</dbReference>
<evidence type="ECO:0000256" key="14">
    <source>
        <dbReference type="ARBA" id="ARBA00048679"/>
    </source>
</evidence>
<name>A0A6A3ATM3_HIBSY</name>
<dbReference type="GO" id="GO:0004674">
    <property type="term" value="F:protein serine/threonine kinase activity"/>
    <property type="evidence" value="ECO:0007669"/>
    <property type="project" value="UniProtKB-KW"/>
</dbReference>
<keyword evidence="3" id="KW-0723">Serine/threonine-protein kinase</keyword>
<evidence type="ECO:0000256" key="15">
    <source>
        <dbReference type="PROSITE-ProRule" id="PRU10141"/>
    </source>
</evidence>
<keyword evidence="19" id="KW-1185">Reference proteome</keyword>
<evidence type="ECO:0000313" key="18">
    <source>
        <dbReference type="EMBL" id="KAE8708030.1"/>
    </source>
</evidence>
<dbReference type="PROSITE" id="PS50011">
    <property type="entry name" value="PROTEIN_KINASE_DOM"/>
    <property type="match status" value="1"/>
</dbReference>
<evidence type="ECO:0000256" key="3">
    <source>
        <dbReference type="ARBA" id="ARBA00022527"/>
    </source>
</evidence>
<dbReference type="PROSITE" id="PS00108">
    <property type="entry name" value="PROTEIN_KINASE_ST"/>
    <property type="match status" value="1"/>
</dbReference>
<dbReference type="InterPro" id="IPR017441">
    <property type="entry name" value="Protein_kinase_ATP_BS"/>
</dbReference>
<protein>
    <recommendedName>
        <fullName evidence="2">non-specific serine/threonine protein kinase</fullName>
        <ecNumber evidence="2">2.7.11.1</ecNumber>
    </recommendedName>
</protein>
<comment type="similarity">
    <text evidence="1">Belongs to the protein kinase superfamily. CAMK Ser/Thr protein kinase family. CaMK subfamily.</text>
</comment>
<keyword evidence="7" id="KW-0677">Repeat</keyword>
<dbReference type="CDD" id="cd00051">
    <property type="entry name" value="EFh"/>
    <property type="match status" value="2"/>
</dbReference>
<keyword evidence="5" id="KW-0808">Transferase</keyword>
<dbReference type="Pfam" id="PF00069">
    <property type="entry name" value="Pkinase"/>
    <property type="match status" value="1"/>
</dbReference>
<comment type="catalytic activity">
    <reaction evidence="13">
        <text>L-threonyl-[protein] + ATP = O-phospho-L-threonyl-[protein] + ADP + H(+)</text>
        <dbReference type="Rhea" id="RHEA:46608"/>
        <dbReference type="Rhea" id="RHEA-COMP:11060"/>
        <dbReference type="Rhea" id="RHEA-COMP:11605"/>
        <dbReference type="ChEBI" id="CHEBI:15378"/>
        <dbReference type="ChEBI" id="CHEBI:30013"/>
        <dbReference type="ChEBI" id="CHEBI:30616"/>
        <dbReference type="ChEBI" id="CHEBI:61977"/>
        <dbReference type="ChEBI" id="CHEBI:456216"/>
        <dbReference type="EC" id="2.7.11.1"/>
    </reaction>
</comment>
<proteinExistence type="inferred from homology"/>
<dbReference type="PANTHER" id="PTHR24349">
    <property type="entry name" value="SERINE/THREONINE-PROTEIN KINASE"/>
    <property type="match status" value="1"/>
</dbReference>
<dbReference type="Pfam" id="PF13499">
    <property type="entry name" value="EF-hand_7"/>
    <property type="match status" value="2"/>
</dbReference>
<dbReference type="SUPFAM" id="SSF47473">
    <property type="entry name" value="EF-hand"/>
    <property type="match status" value="1"/>
</dbReference>
<dbReference type="GO" id="GO:0005509">
    <property type="term" value="F:calcium ion binding"/>
    <property type="evidence" value="ECO:0007669"/>
    <property type="project" value="InterPro"/>
</dbReference>
<evidence type="ECO:0000256" key="11">
    <source>
        <dbReference type="ARBA" id="ARBA00022840"/>
    </source>
</evidence>
<keyword evidence="6" id="KW-0479">Metal-binding</keyword>
<sequence>MTTKLVGGTRTVLPYETPRLRDHYMLGTKLGKGQFGTTYRCIHKSTGAIYACKSIPKRKLVCREDYDDVWREIQIMHQLSDHPSVVQIKGTFEDSVFVHLVMEICEGGELFDRIVAKGHYSEREAAKLIKTIVGVVEACHSLGVMHRDLKPENFLFDSPGDDAVLKATDFGLSIFYKPGQRYSDVVGSPFYVAPEVLCKHYGPEIDIWSAGVILYILLSGVPPFWAETESGIFKQILHGKLNFASEPWPNISESAKDLIQKMLERHPRQRITAYQVLCHPWIVDDRVAPDKPLDSAVLSRLKQFSAMNKLKKLALRVIAERLSEEEIGGLKELFKMIDTDNSGTITFQELKDGLKRVGSELMESEIKALMEAADIDNNGTIDYGEFIAATLHMNKMEREENILAAFTYFDKDGSGYITIDELQQACKEYGLGDVPLEDMIREIDQDNDGRIDYGEFAAMMRKGDGLGRSKSMRNNINVNIADAFGKGVKDLTSLPPTTTTASCPSSSIVVTVIGAAIQNTVIEIWSLPPPGFIKLAIKQGILTFLDMEVSKRNMLIVESDSRIAVGWIKDPICLLPFMELARGIAKIVKERAVVLHCVRSVNVKADELAKKGIG</sequence>
<accession>A0A6A3ATM3</accession>
<comment type="catalytic activity">
    <reaction evidence="14">
        <text>L-seryl-[protein] + ATP = O-phospho-L-seryl-[protein] + ADP + H(+)</text>
        <dbReference type="Rhea" id="RHEA:17989"/>
        <dbReference type="Rhea" id="RHEA-COMP:9863"/>
        <dbReference type="Rhea" id="RHEA-COMP:11604"/>
        <dbReference type="ChEBI" id="CHEBI:15378"/>
        <dbReference type="ChEBI" id="CHEBI:29999"/>
        <dbReference type="ChEBI" id="CHEBI:30616"/>
        <dbReference type="ChEBI" id="CHEBI:83421"/>
        <dbReference type="ChEBI" id="CHEBI:456216"/>
        <dbReference type="EC" id="2.7.11.1"/>
    </reaction>
</comment>
<dbReference type="Gene3D" id="1.10.510.10">
    <property type="entry name" value="Transferase(Phosphotransferase) domain 1"/>
    <property type="match status" value="1"/>
</dbReference>
<feature type="domain" description="Protein kinase" evidence="16">
    <location>
        <begin position="24"/>
        <end position="282"/>
    </location>
</feature>
<keyword evidence="11 15" id="KW-0067">ATP-binding</keyword>
<evidence type="ECO:0000256" key="10">
    <source>
        <dbReference type="ARBA" id="ARBA00022837"/>
    </source>
</evidence>
<dbReference type="SUPFAM" id="SSF56112">
    <property type="entry name" value="Protein kinase-like (PK-like)"/>
    <property type="match status" value="1"/>
</dbReference>
<dbReference type="FunFam" id="1.10.238.10:FF:000015">
    <property type="entry name" value="Calcium-dependent protein kinase 1"/>
    <property type="match status" value="1"/>
</dbReference>
<evidence type="ECO:0000256" key="4">
    <source>
        <dbReference type="ARBA" id="ARBA00022553"/>
    </source>
</evidence>
<dbReference type="InterPro" id="IPR002048">
    <property type="entry name" value="EF_hand_dom"/>
</dbReference>
<feature type="domain" description="EF-hand" evidence="17">
    <location>
        <begin position="436"/>
        <end position="466"/>
    </location>
</feature>
<evidence type="ECO:0000259" key="17">
    <source>
        <dbReference type="PROSITE" id="PS50222"/>
    </source>
</evidence>
<evidence type="ECO:0000256" key="13">
    <source>
        <dbReference type="ARBA" id="ARBA00047899"/>
    </source>
</evidence>
<dbReference type="SMART" id="SM00220">
    <property type="entry name" value="S_TKc"/>
    <property type="match status" value="1"/>
</dbReference>
<evidence type="ECO:0000259" key="16">
    <source>
        <dbReference type="PROSITE" id="PS50011"/>
    </source>
</evidence>
<feature type="domain" description="EF-hand" evidence="17">
    <location>
        <begin position="397"/>
        <end position="432"/>
    </location>
</feature>
<evidence type="ECO:0000256" key="2">
    <source>
        <dbReference type="ARBA" id="ARBA00012513"/>
    </source>
</evidence>
<dbReference type="FunFam" id="3.30.200.20:FF:000004">
    <property type="entry name" value="Calcium-dependent protein kinase 1"/>
    <property type="match status" value="1"/>
</dbReference>
<feature type="binding site" evidence="15">
    <location>
        <position position="53"/>
    </location>
    <ligand>
        <name>ATP</name>
        <dbReference type="ChEBI" id="CHEBI:30616"/>
    </ligand>
</feature>
<evidence type="ECO:0000256" key="8">
    <source>
        <dbReference type="ARBA" id="ARBA00022741"/>
    </source>
</evidence>
<evidence type="ECO:0000256" key="1">
    <source>
        <dbReference type="ARBA" id="ARBA00005354"/>
    </source>
</evidence>
<keyword evidence="8 15" id="KW-0547">Nucleotide-binding</keyword>
<dbReference type="FunFam" id="1.10.510.10:FF:000249">
    <property type="entry name" value="Calcium-dependent protein kinase SK5"/>
    <property type="match status" value="1"/>
</dbReference>
<dbReference type="CDD" id="cd05117">
    <property type="entry name" value="STKc_CAMK"/>
    <property type="match status" value="1"/>
</dbReference>
<dbReference type="InterPro" id="IPR011992">
    <property type="entry name" value="EF-hand-dom_pair"/>
</dbReference>
<evidence type="ECO:0000256" key="7">
    <source>
        <dbReference type="ARBA" id="ARBA00022737"/>
    </source>
</evidence>
<dbReference type="InterPro" id="IPR050205">
    <property type="entry name" value="CDPK_Ser/Thr_kinases"/>
</dbReference>
<evidence type="ECO:0000256" key="9">
    <source>
        <dbReference type="ARBA" id="ARBA00022777"/>
    </source>
</evidence>
<reference evidence="18" key="1">
    <citation type="submission" date="2019-09" db="EMBL/GenBank/DDBJ databases">
        <title>Draft genome information of white flower Hibiscus syriacus.</title>
        <authorList>
            <person name="Kim Y.-M."/>
        </authorList>
    </citation>
    <scope>NUCLEOTIDE SEQUENCE [LARGE SCALE GENOMIC DNA]</scope>
    <source>
        <strain evidence="18">YM2019G1</strain>
    </source>
</reference>
<dbReference type="Gene3D" id="3.30.200.20">
    <property type="entry name" value="Phosphorylase Kinase, domain 1"/>
    <property type="match status" value="1"/>
</dbReference>
<dbReference type="EC" id="2.7.11.1" evidence="2"/>
<dbReference type="Gene3D" id="1.10.238.10">
    <property type="entry name" value="EF-hand"/>
    <property type="match status" value="1"/>
</dbReference>
<evidence type="ECO:0000313" key="19">
    <source>
        <dbReference type="Proteomes" id="UP000436088"/>
    </source>
</evidence>
<dbReference type="AlphaFoldDB" id="A0A6A3ATM3"/>
<keyword evidence="4" id="KW-0597">Phosphoprotein</keyword>
<dbReference type="Proteomes" id="UP000436088">
    <property type="component" value="Unassembled WGS sequence"/>
</dbReference>
<dbReference type="InterPro" id="IPR000719">
    <property type="entry name" value="Prot_kinase_dom"/>
</dbReference>
<dbReference type="PROSITE" id="PS00107">
    <property type="entry name" value="PROTEIN_KINASE_ATP"/>
    <property type="match status" value="1"/>
</dbReference>
<comment type="similarity">
    <text evidence="12">Belongs to the protein kinase superfamily. Ser/Thr protein kinase family. CDPK subfamily.</text>
</comment>
<comment type="caution">
    <text evidence="18">The sequence shown here is derived from an EMBL/GenBank/DDBJ whole genome shotgun (WGS) entry which is preliminary data.</text>
</comment>
<dbReference type="InterPro" id="IPR011009">
    <property type="entry name" value="Kinase-like_dom_sf"/>
</dbReference>
<gene>
    <name evidence="18" type="ORF">F3Y22_tig00110356pilonHSYRG00001</name>
</gene>
<feature type="domain" description="EF-hand" evidence="17">
    <location>
        <begin position="325"/>
        <end position="360"/>
    </location>
</feature>
<keyword evidence="10" id="KW-0106">Calcium</keyword>
<evidence type="ECO:0000256" key="12">
    <source>
        <dbReference type="ARBA" id="ARBA00024334"/>
    </source>
</evidence>